<dbReference type="SUPFAM" id="SSF47598">
    <property type="entry name" value="Ribbon-helix-helix"/>
    <property type="match status" value="1"/>
</dbReference>
<dbReference type="PANTHER" id="PTHR36582:SF2">
    <property type="entry name" value="ANTITOXIN PARD"/>
    <property type="match status" value="1"/>
</dbReference>
<dbReference type="Pfam" id="PF03693">
    <property type="entry name" value="ParD_antitoxin"/>
    <property type="match status" value="1"/>
</dbReference>
<dbReference type="PANTHER" id="PTHR36582">
    <property type="entry name" value="ANTITOXIN PARD"/>
    <property type="match status" value="1"/>
</dbReference>
<dbReference type="InterPro" id="IPR010985">
    <property type="entry name" value="Ribbon_hlx_hlx"/>
</dbReference>
<comment type="similarity">
    <text evidence="1">Belongs to the ParD antitoxin family.</text>
</comment>
<evidence type="ECO:0000313" key="3">
    <source>
        <dbReference type="EMBL" id="MFC4623352.1"/>
    </source>
</evidence>
<dbReference type="Gene3D" id="6.10.10.120">
    <property type="entry name" value="Antitoxin ParD1-like"/>
    <property type="match status" value="1"/>
</dbReference>
<evidence type="ECO:0000256" key="2">
    <source>
        <dbReference type="ARBA" id="ARBA00022649"/>
    </source>
</evidence>
<organism evidence="3 4">
    <name type="scientific">Comamonas nitrativorans</name>
    <dbReference type="NCBI Taxonomy" id="108437"/>
    <lineage>
        <taxon>Bacteria</taxon>
        <taxon>Pseudomonadati</taxon>
        <taxon>Pseudomonadota</taxon>
        <taxon>Betaproteobacteria</taxon>
        <taxon>Burkholderiales</taxon>
        <taxon>Comamonadaceae</taxon>
        <taxon>Comamonas</taxon>
    </lineage>
</organism>
<proteinExistence type="inferred from homology"/>
<evidence type="ECO:0000313" key="4">
    <source>
        <dbReference type="Proteomes" id="UP001595967"/>
    </source>
</evidence>
<dbReference type="InterPro" id="IPR022789">
    <property type="entry name" value="ParD"/>
</dbReference>
<reference evidence="4" key="1">
    <citation type="journal article" date="2019" name="Int. J. Syst. Evol. Microbiol.">
        <title>The Global Catalogue of Microorganisms (GCM) 10K type strain sequencing project: providing services to taxonomists for standard genome sequencing and annotation.</title>
        <authorList>
            <consortium name="The Broad Institute Genomics Platform"/>
            <consortium name="The Broad Institute Genome Sequencing Center for Infectious Disease"/>
            <person name="Wu L."/>
            <person name="Ma J."/>
        </authorList>
    </citation>
    <scope>NUCLEOTIDE SEQUENCE [LARGE SCALE GENOMIC DNA]</scope>
    <source>
        <strain evidence="4">JCM 11650</strain>
    </source>
</reference>
<keyword evidence="4" id="KW-1185">Reference proteome</keyword>
<comment type="caution">
    <text evidence="3">The sequence shown here is derived from an EMBL/GenBank/DDBJ whole genome shotgun (WGS) entry which is preliminary data.</text>
</comment>
<dbReference type="RefSeq" id="WP_377727659.1">
    <property type="nucleotide sequence ID" value="NZ_JBHSEW010000015.1"/>
</dbReference>
<dbReference type="CDD" id="cd22231">
    <property type="entry name" value="RHH_NikR_HicB-like"/>
    <property type="match status" value="1"/>
</dbReference>
<accession>A0ABV9H167</accession>
<sequence>MSKNTSISLGEHFGGFIEQQLARGRYGSASEVVRAGLRLLEEQETRLHALRHALEEGERSGQATDFDFDQFIQAKRAQAGQKAPV</sequence>
<dbReference type="Proteomes" id="UP001595967">
    <property type="component" value="Unassembled WGS sequence"/>
</dbReference>
<evidence type="ECO:0000256" key="1">
    <source>
        <dbReference type="ARBA" id="ARBA00008580"/>
    </source>
</evidence>
<protein>
    <submittedName>
        <fullName evidence="3">Type II toxin-antitoxin system ParD family antitoxin</fullName>
    </submittedName>
</protein>
<dbReference type="InterPro" id="IPR038296">
    <property type="entry name" value="ParD_sf"/>
</dbReference>
<dbReference type="EMBL" id="JBHSEW010000015">
    <property type="protein sequence ID" value="MFC4623352.1"/>
    <property type="molecule type" value="Genomic_DNA"/>
</dbReference>
<dbReference type="NCBIfam" id="TIGR02606">
    <property type="entry name" value="antidote_CC2985"/>
    <property type="match status" value="1"/>
</dbReference>
<name>A0ABV9H167_9BURK</name>
<keyword evidence="2" id="KW-1277">Toxin-antitoxin system</keyword>
<gene>
    <name evidence="3" type="ORF">ACFO3A_14210</name>
</gene>